<comment type="similarity">
    <text evidence="1 2">Belongs to the glycosyl hydrolase 31 family.</text>
</comment>
<dbReference type="AlphaFoldDB" id="A0A0B1SIJ7"/>
<dbReference type="InterPro" id="IPR011013">
    <property type="entry name" value="Gal_mutarotase_sf_dom"/>
</dbReference>
<feature type="non-terminal residue" evidence="4">
    <location>
        <position position="235"/>
    </location>
</feature>
<evidence type="ECO:0000313" key="4">
    <source>
        <dbReference type="EMBL" id="KHJ83701.1"/>
    </source>
</evidence>
<evidence type="ECO:0000256" key="2">
    <source>
        <dbReference type="RuleBase" id="RU361185"/>
    </source>
</evidence>
<dbReference type="CDD" id="cd14752">
    <property type="entry name" value="GH31_N"/>
    <property type="match status" value="1"/>
</dbReference>
<dbReference type="Gene3D" id="2.60.40.1760">
    <property type="entry name" value="glycosyl hydrolase (family 31)"/>
    <property type="match status" value="1"/>
</dbReference>
<keyword evidence="2" id="KW-0326">Glycosidase</keyword>
<dbReference type="GO" id="GO:0030246">
    <property type="term" value="F:carbohydrate binding"/>
    <property type="evidence" value="ECO:0007669"/>
    <property type="project" value="InterPro"/>
</dbReference>
<protein>
    <recommendedName>
        <fullName evidence="3">Glycoside hydrolase family 31 TIM barrel domain-containing protein</fullName>
    </recommendedName>
</protein>
<proteinExistence type="inferred from homology"/>
<organism evidence="4 5">
    <name type="scientific">Oesophagostomum dentatum</name>
    <name type="common">Nodular worm</name>
    <dbReference type="NCBI Taxonomy" id="61180"/>
    <lineage>
        <taxon>Eukaryota</taxon>
        <taxon>Metazoa</taxon>
        <taxon>Ecdysozoa</taxon>
        <taxon>Nematoda</taxon>
        <taxon>Chromadorea</taxon>
        <taxon>Rhabditida</taxon>
        <taxon>Rhabditina</taxon>
        <taxon>Rhabditomorpha</taxon>
        <taxon>Strongyloidea</taxon>
        <taxon>Strongylidae</taxon>
        <taxon>Oesophagostomum</taxon>
    </lineage>
</organism>
<dbReference type="GO" id="GO:0005975">
    <property type="term" value="P:carbohydrate metabolic process"/>
    <property type="evidence" value="ECO:0007669"/>
    <property type="project" value="InterPro"/>
</dbReference>
<dbReference type="OrthoDB" id="1334205at2759"/>
<dbReference type="Proteomes" id="UP000053660">
    <property type="component" value="Unassembled WGS sequence"/>
</dbReference>
<dbReference type="PANTHER" id="PTHR22762">
    <property type="entry name" value="ALPHA-GLUCOSIDASE"/>
    <property type="match status" value="1"/>
</dbReference>
<dbReference type="InterPro" id="IPR000322">
    <property type="entry name" value="Glyco_hydro_31_TIM"/>
</dbReference>
<dbReference type="PANTHER" id="PTHR22762:SF94">
    <property type="entry name" value="P-TYPE DOMAIN-CONTAINING PROTEIN"/>
    <property type="match status" value="1"/>
</dbReference>
<name>A0A0B1SIJ7_OESDE</name>
<accession>A0A0B1SIJ7</accession>
<evidence type="ECO:0000313" key="5">
    <source>
        <dbReference type="Proteomes" id="UP000053660"/>
    </source>
</evidence>
<dbReference type="EMBL" id="KN572159">
    <property type="protein sequence ID" value="KHJ83701.1"/>
    <property type="molecule type" value="Genomic_DNA"/>
</dbReference>
<keyword evidence="2" id="KW-0378">Hydrolase</keyword>
<dbReference type="Gene3D" id="3.20.20.80">
    <property type="entry name" value="Glycosidases"/>
    <property type="match status" value="1"/>
</dbReference>
<evidence type="ECO:0000256" key="1">
    <source>
        <dbReference type="ARBA" id="ARBA00007806"/>
    </source>
</evidence>
<dbReference type="SUPFAM" id="SSF74650">
    <property type="entry name" value="Galactose mutarotase-like"/>
    <property type="match status" value="1"/>
</dbReference>
<sequence length="235" mass="26756">MLFSDKYIQIATYLPSRNIFGFGQHVHHRLRHDLSRYTVWPMFARDIGPDSSSPLSTQNLYGVHPFYICLESDGKAHGVFILNSNAQEVVTGPGPHLVYRTIGGQLNLAFFPGPTPEEVVQQYLAHIGTPFLPAYWALGYQVKALAMHERRSWGYKDLNDMKTVVARVQAAQIPLDIVYADIDYMDRYKDFTVGANWADFGAYVDELHKMGLHLILIFDPAIEVDYATFQRGRDK</sequence>
<evidence type="ECO:0000259" key="3">
    <source>
        <dbReference type="Pfam" id="PF01055"/>
    </source>
</evidence>
<keyword evidence="5" id="KW-1185">Reference proteome</keyword>
<dbReference type="SUPFAM" id="SSF51445">
    <property type="entry name" value="(Trans)glycosidases"/>
    <property type="match status" value="1"/>
</dbReference>
<reference evidence="4 5" key="1">
    <citation type="submission" date="2014-03" db="EMBL/GenBank/DDBJ databases">
        <title>Draft genome of the hookworm Oesophagostomum dentatum.</title>
        <authorList>
            <person name="Mitreva M."/>
        </authorList>
    </citation>
    <scope>NUCLEOTIDE SEQUENCE [LARGE SCALE GENOMIC DNA]</scope>
    <source>
        <strain evidence="4 5">OD-Hann</strain>
    </source>
</reference>
<dbReference type="GO" id="GO:0004558">
    <property type="term" value="F:alpha-1,4-glucosidase activity"/>
    <property type="evidence" value="ECO:0007669"/>
    <property type="project" value="TreeGrafter"/>
</dbReference>
<gene>
    <name evidence="4" type="ORF">OESDEN_16598</name>
</gene>
<dbReference type="InterPro" id="IPR017853">
    <property type="entry name" value="GH"/>
</dbReference>
<feature type="domain" description="Glycoside hydrolase family 31 TIM barrel" evidence="3">
    <location>
        <begin position="130"/>
        <end position="234"/>
    </location>
</feature>
<dbReference type="Pfam" id="PF01055">
    <property type="entry name" value="Glyco_hydro_31_2nd"/>
    <property type="match status" value="1"/>
</dbReference>